<protein>
    <submittedName>
        <fullName evidence="1">Uncharacterized protein</fullName>
    </submittedName>
</protein>
<comment type="caution">
    <text evidence="1">The sequence shown here is derived from an EMBL/GenBank/DDBJ whole genome shotgun (WGS) entry which is preliminary data.</text>
</comment>
<name>A0AAV5K196_9ROSI</name>
<dbReference type="EMBL" id="BPVZ01000055">
    <property type="protein sequence ID" value="GKV20694.1"/>
    <property type="molecule type" value="Genomic_DNA"/>
</dbReference>
<evidence type="ECO:0000313" key="2">
    <source>
        <dbReference type="Proteomes" id="UP001054252"/>
    </source>
</evidence>
<sequence length="50" mass="5841">MFLIFLSSEDKFLVETKDQTRRELTRVTILSTDELQGDFPPDQLIKPVDN</sequence>
<dbReference type="AlphaFoldDB" id="A0AAV5K196"/>
<reference evidence="1 2" key="1">
    <citation type="journal article" date="2021" name="Commun. Biol.">
        <title>The genome of Shorea leprosula (Dipterocarpaceae) highlights the ecological relevance of drought in aseasonal tropical rainforests.</title>
        <authorList>
            <person name="Ng K.K.S."/>
            <person name="Kobayashi M.J."/>
            <person name="Fawcett J.A."/>
            <person name="Hatakeyama M."/>
            <person name="Paape T."/>
            <person name="Ng C.H."/>
            <person name="Ang C.C."/>
            <person name="Tnah L.H."/>
            <person name="Lee C.T."/>
            <person name="Nishiyama T."/>
            <person name="Sese J."/>
            <person name="O'Brien M.J."/>
            <person name="Copetti D."/>
            <person name="Mohd Noor M.I."/>
            <person name="Ong R.C."/>
            <person name="Putra M."/>
            <person name="Sireger I.Z."/>
            <person name="Indrioko S."/>
            <person name="Kosugi Y."/>
            <person name="Izuno A."/>
            <person name="Isagi Y."/>
            <person name="Lee S.L."/>
            <person name="Shimizu K.K."/>
        </authorList>
    </citation>
    <scope>NUCLEOTIDE SEQUENCE [LARGE SCALE GENOMIC DNA]</scope>
    <source>
        <strain evidence="1">214</strain>
    </source>
</reference>
<gene>
    <name evidence="1" type="ORF">SLEP1_g30781</name>
</gene>
<accession>A0AAV5K196</accession>
<evidence type="ECO:0000313" key="1">
    <source>
        <dbReference type="EMBL" id="GKV20694.1"/>
    </source>
</evidence>
<organism evidence="1 2">
    <name type="scientific">Rubroshorea leprosula</name>
    <dbReference type="NCBI Taxonomy" id="152421"/>
    <lineage>
        <taxon>Eukaryota</taxon>
        <taxon>Viridiplantae</taxon>
        <taxon>Streptophyta</taxon>
        <taxon>Embryophyta</taxon>
        <taxon>Tracheophyta</taxon>
        <taxon>Spermatophyta</taxon>
        <taxon>Magnoliopsida</taxon>
        <taxon>eudicotyledons</taxon>
        <taxon>Gunneridae</taxon>
        <taxon>Pentapetalae</taxon>
        <taxon>rosids</taxon>
        <taxon>malvids</taxon>
        <taxon>Malvales</taxon>
        <taxon>Dipterocarpaceae</taxon>
        <taxon>Rubroshorea</taxon>
    </lineage>
</organism>
<keyword evidence="2" id="KW-1185">Reference proteome</keyword>
<proteinExistence type="predicted"/>
<dbReference type="Proteomes" id="UP001054252">
    <property type="component" value="Unassembled WGS sequence"/>
</dbReference>